<dbReference type="EMBL" id="OD008987">
    <property type="protein sequence ID" value="CAD7415271.1"/>
    <property type="molecule type" value="Genomic_DNA"/>
</dbReference>
<organism evidence="1">
    <name type="scientific">Timema poppense</name>
    <name type="common">Walking stick</name>
    <dbReference type="NCBI Taxonomy" id="170557"/>
    <lineage>
        <taxon>Eukaryota</taxon>
        <taxon>Metazoa</taxon>
        <taxon>Ecdysozoa</taxon>
        <taxon>Arthropoda</taxon>
        <taxon>Hexapoda</taxon>
        <taxon>Insecta</taxon>
        <taxon>Pterygota</taxon>
        <taxon>Neoptera</taxon>
        <taxon>Polyneoptera</taxon>
        <taxon>Phasmatodea</taxon>
        <taxon>Timematodea</taxon>
        <taxon>Timematoidea</taxon>
        <taxon>Timematidae</taxon>
        <taxon>Timema</taxon>
    </lineage>
</organism>
<protein>
    <submittedName>
        <fullName evidence="1">Uncharacterized protein</fullName>
    </submittedName>
</protein>
<evidence type="ECO:0000313" key="1">
    <source>
        <dbReference type="EMBL" id="CAD7415271.1"/>
    </source>
</evidence>
<sequence>MVQTQSSSTGMDASRNTVPFNWYGCESKHSPLQLARMQSDLVSDLLAVFIRYQLLRKAGVGVTHTKTYQETKEGEGVIIDGKHLTSRPWKDPEQSSGFGNILAPEHRTCVTSRPWKDPEQSSGLGNILAPEHRTCDHAVLMSLLASRCQS</sequence>
<dbReference type="AlphaFoldDB" id="A0A7R9DIA3"/>
<gene>
    <name evidence="1" type="ORF">TPSB3V08_LOCUS10220</name>
</gene>
<accession>A0A7R9DIA3</accession>
<reference evidence="1" key="1">
    <citation type="submission" date="2020-11" db="EMBL/GenBank/DDBJ databases">
        <authorList>
            <person name="Tran Van P."/>
        </authorList>
    </citation>
    <scope>NUCLEOTIDE SEQUENCE</scope>
</reference>
<proteinExistence type="predicted"/>
<name>A0A7R9DIA3_TIMPO</name>